<evidence type="ECO:0000256" key="3">
    <source>
        <dbReference type="ARBA" id="ARBA00022729"/>
    </source>
</evidence>
<evidence type="ECO:0000313" key="8">
    <source>
        <dbReference type="EMBL" id="OAQ37926.1"/>
    </source>
</evidence>
<keyword evidence="5" id="KW-0998">Cell outer membrane</keyword>
<dbReference type="STRING" id="1826909.A5893_16270"/>
<name>A0A179DA50_9SPHI</name>
<dbReference type="AlphaFoldDB" id="A0A179DA50"/>
<accession>A0A179DA50</accession>
<dbReference type="Pfam" id="PF14322">
    <property type="entry name" value="SusD-like_3"/>
    <property type="match status" value="1"/>
</dbReference>
<evidence type="ECO:0000256" key="1">
    <source>
        <dbReference type="ARBA" id="ARBA00004442"/>
    </source>
</evidence>
<sequence>MKKTLYILFIITVTGIISSCKNVFDAPNESALDASVVYSTPALAETAVAGILQSFGETNSYRGRYLVNYGINTDVEVYNSLKNTTDDKARLANYNTNVDNGQMNTDNNAWAKFYEAIERANLAIVGLKTYGNVQSNPQLAQILGEVLTLRAVLYNDLVKGWGNVPARFEPITTETQYLPRSDKDVIYKQLIADLDEAATLLPWPNETAITSTVERVNKAFAKGLRARLALYAGGYSKHLDGQTRLSTDPDLASQKMYEIAKKECLEIINSGKLTLPGFEQTFRTLNQETNKAGLESMWEIPFAEGRGRVIFDLGVRHTTVDKYTAQNKGGTDGPNPALFYDYDKDDVRRDVSVVPYEWTNGIQVPSALSRLYFGKYRYEWMNRKVVSTNDDGLNWIYMRYSDVFLMAAEAINELEGAVAAAPYLKRIRTRAFPNNPAKVDAFMTQVVVSKKIFSDAIVDERALEFCGEMLRKADLIRWNLLTSKLNENKIKLQQLEARTGKYAALPAKIYFKTLANNETVQIYGLNFGDTDAAGLAGGYTENKTWTLVSTADQSTYWNALFVRDPSTQPVWPIWQFFIENSNGTLNNDNF</sequence>
<dbReference type="InterPro" id="IPR033985">
    <property type="entry name" value="SusD-like_N"/>
</dbReference>
<reference evidence="8 9" key="2">
    <citation type="submission" date="2016-06" db="EMBL/GenBank/DDBJ databases">
        <title>Pedobacter psychrophilus sp. nov., isolated from Antarctic fragmentary rock.</title>
        <authorList>
            <person name="Svec P."/>
        </authorList>
    </citation>
    <scope>NUCLEOTIDE SEQUENCE [LARGE SCALE GENOMIC DNA]</scope>
    <source>
        <strain evidence="8 9">CCM 8644</strain>
    </source>
</reference>
<comment type="caution">
    <text evidence="8">The sequence shown here is derived from an EMBL/GenBank/DDBJ whole genome shotgun (WGS) entry which is preliminary data.</text>
</comment>
<evidence type="ECO:0000259" key="6">
    <source>
        <dbReference type="Pfam" id="PF07980"/>
    </source>
</evidence>
<dbReference type="GO" id="GO:0009279">
    <property type="term" value="C:cell outer membrane"/>
    <property type="evidence" value="ECO:0007669"/>
    <property type="project" value="UniProtKB-SubCell"/>
</dbReference>
<evidence type="ECO:0000256" key="4">
    <source>
        <dbReference type="ARBA" id="ARBA00023136"/>
    </source>
</evidence>
<evidence type="ECO:0000259" key="7">
    <source>
        <dbReference type="Pfam" id="PF14322"/>
    </source>
</evidence>
<evidence type="ECO:0000256" key="5">
    <source>
        <dbReference type="ARBA" id="ARBA00023237"/>
    </source>
</evidence>
<organism evidence="8 9">
    <name type="scientific">Pedobacter psychrophilus</name>
    <dbReference type="NCBI Taxonomy" id="1826909"/>
    <lineage>
        <taxon>Bacteria</taxon>
        <taxon>Pseudomonadati</taxon>
        <taxon>Bacteroidota</taxon>
        <taxon>Sphingobacteriia</taxon>
        <taxon>Sphingobacteriales</taxon>
        <taxon>Sphingobacteriaceae</taxon>
        <taxon>Pedobacter</taxon>
    </lineage>
</organism>
<dbReference type="Proteomes" id="UP000078459">
    <property type="component" value="Unassembled WGS sequence"/>
</dbReference>
<feature type="domain" description="SusD-like N-terminal" evidence="7">
    <location>
        <begin position="82"/>
        <end position="228"/>
    </location>
</feature>
<evidence type="ECO:0000256" key="2">
    <source>
        <dbReference type="ARBA" id="ARBA00006275"/>
    </source>
</evidence>
<comment type="subcellular location">
    <subcellularLocation>
        <location evidence="1">Cell outer membrane</location>
    </subcellularLocation>
</comment>
<evidence type="ECO:0000313" key="9">
    <source>
        <dbReference type="Proteomes" id="UP000078459"/>
    </source>
</evidence>
<protein>
    <submittedName>
        <fullName evidence="8">Carbohydrate-binding protein SusD</fullName>
    </submittedName>
</protein>
<gene>
    <name evidence="8" type="ORF">A5893_16270</name>
</gene>
<dbReference type="Pfam" id="PF07980">
    <property type="entry name" value="SusD_RagB"/>
    <property type="match status" value="1"/>
</dbReference>
<dbReference type="RefSeq" id="WP_068823749.1">
    <property type="nucleotide sequence ID" value="NZ_LWHJ01000032.1"/>
</dbReference>
<dbReference type="Gene3D" id="1.25.40.390">
    <property type="match status" value="1"/>
</dbReference>
<comment type="similarity">
    <text evidence="2">Belongs to the SusD family.</text>
</comment>
<dbReference type="InterPro" id="IPR012944">
    <property type="entry name" value="SusD_RagB_dom"/>
</dbReference>
<dbReference type="OrthoDB" id="5694214at2"/>
<feature type="domain" description="RagB/SusD" evidence="6">
    <location>
        <begin position="304"/>
        <end position="516"/>
    </location>
</feature>
<dbReference type="SUPFAM" id="SSF48452">
    <property type="entry name" value="TPR-like"/>
    <property type="match status" value="1"/>
</dbReference>
<proteinExistence type="inferred from homology"/>
<keyword evidence="3" id="KW-0732">Signal</keyword>
<dbReference type="PROSITE" id="PS51257">
    <property type="entry name" value="PROKAR_LIPOPROTEIN"/>
    <property type="match status" value="1"/>
</dbReference>
<dbReference type="InterPro" id="IPR011990">
    <property type="entry name" value="TPR-like_helical_dom_sf"/>
</dbReference>
<keyword evidence="4" id="KW-0472">Membrane</keyword>
<dbReference type="EMBL" id="LWHJ01000032">
    <property type="protein sequence ID" value="OAQ37926.1"/>
    <property type="molecule type" value="Genomic_DNA"/>
</dbReference>
<keyword evidence="9" id="KW-1185">Reference proteome</keyword>
<reference evidence="8 9" key="1">
    <citation type="submission" date="2016-04" db="EMBL/GenBank/DDBJ databases">
        <authorList>
            <person name="Evans L.H."/>
            <person name="Alamgir A."/>
            <person name="Owens N."/>
            <person name="Weber N.D."/>
            <person name="Virtaneva K."/>
            <person name="Barbian K."/>
            <person name="Babar A."/>
            <person name="Rosenke K."/>
        </authorList>
    </citation>
    <scope>NUCLEOTIDE SEQUENCE [LARGE SCALE GENOMIC DNA]</scope>
    <source>
        <strain evidence="8 9">CCM 8644</strain>
    </source>
</reference>